<keyword evidence="8" id="KW-1185">Reference proteome</keyword>
<keyword evidence="4" id="KW-0472">Membrane</keyword>
<dbReference type="PANTHER" id="PTHR32089">
    <property type="entry name" value="METHYL-ACCEPTING CHEMOTAXIS PROTEIN MCPB"/>
    <property type="match status" value="1"/>
</dbReference>
<protein>
    <submittedName>
        <fullName evidence="7">Chemotaxis protein</fullName>
    </submittedName>
</protein>
<dbReference type="InterPro" id="IPR013655">
    <property type="entry name" value="PAS_fold_3"/>
</dbReference>
<evidence type="ECO:0000313" key="8">
    <source>
        <dbReference type="Proteomes" id="UP000245362"/>
    </source>
</evidence>
<keyword evidence="4" id="KW-0812">Transmembrane</keyword>
<evidence type="ECO:0000259" key="6">
    <source>
        <dbReference type="PROSITE" id="PS50112"/>
    </source>
</evidence>
<evidence type="ECO:0000259" key="5">
    <source>
        <dbReference type="PROSITE" id="PS50111"/>
    </source>
</evidence>
<evidence type="ECO:0000256" key="3">
    <source>
        <dbReference type="PROSITE-ProRule" id="PRU00284"/>
    </source>
</evidence>
<keyword evidence="2 3" id="KW-0807">Transducer</keyword>
<dbReference type="PROSITE" id="PS50111">
    <property type="entry name" value="CHEMOTAXIS_TRANSDUC_2"/>
    <property type="match status" value="1"/>
</dbReference>
<dbReference type="RefSeq" id="WP_109320308.1">
    <property type="nucleotide sequence ID" value="NZ_QFWT01000007.1"/>
</dbReference>
<dbReference type="GO" id="GO:0016020">
    <property type="term" value="C:membrane"/>
    <property type="evidence" value="ECO:0007669"/>
    <property type="project" value="UniProtKB-SubCell"/>
</dbReference>
<reference evidence="7 8" key="1">
    <citation type="submission" date="2018-05" db="EMBL/GenBank/DDBJ databases">
        <title>Vibrio limimaris sp. nov., isolated from marine sediment.</title>
        <authorList>
            <person name="Li C.-M."/>
        </authorList>
    </citation>
    <scope>NUCLEOTIDE SEQUENCE [LARGE SCALE GENOMIC DNA]</scope>
    <source>
        <strain evidence="7 8">E4404</strain>
    </source>
</reference>
<dbReference type="SMART" id="SM00283">
    <property type="entry name" value="MA"/>
    <property type="match status" value="1"/>
</dbReference>
<dbReference type="SMART" id="SM00091">
    <property type="entry name" value="PAS"/>
    <property type="match status" value="1"/>
</dbReference>
<comment type="subcellular location">
    <subcellularLocation>
        <location evidence="1">Membrane</location>
    </subcellularLocation>
</comment>
<name>A0A2U3B7V6_9VIBR</name>
<dbReference type="PROSITE" id="PS50112">
    <property type="entry name" value="PAS"/>
    <property type="match status" value="1"/>
</dbReference>
<feature type="domain" description="PAS" evidence="6">
    <location>
        <begin position="20"/>
        <end position="45"/>
    </location>
</feature>
<feature type="domain" description="Methyl-accepting transducer" evidence="5">
    <location>
        <begin position="241"/>
        <end position="477"/>
    </location>
</feature>
<dbReference type="InterPro" id="IPR000014">
    <property type="entry name" value="PAS"/>
</dbReference>
<proteinExistence type="predicted"/>
<comment type="caution">
    <text evidence="7">The sequence shown here is derived from an EMBL/GenBank/DDBJ whole genome shotgun (WGS) entry which is preliminary data.</text>
</comment>
<dbReference type="InterPro" id="IPR035965">
    <property type="entry name" value="PAS-like_dom_sf"/>
</dbReference>
<dbReference type="NCBIfam" id="TIGR00229">
    <property type="entry name" value="sensory_box"/>
    <property type="match status" value="1"/>
</dbReference>
<evidence type="ECO:0000313" key="7">
    <source>
        <dbReference type="EMBL" id="PWI32815.1"/>
    </source>
</evidence>
<dbReference type="Gene3D" id="3.30.450.20">
    <property type="entry name" value="PAS domain"/>
    <property type="match status" value="1"/>
</dbReference>
<dbReference type="GO" id="GO:0007165">
    <property type="term" value="P:signal transduction"/>
    <property type="evidence" value="ECO:0007669"/>
    <property type="project" value="UniProtKB-KW"/>
</dbReference>
<dbReference type="Gene3D" id="1.10.287.950">
    <property type="entry name" value="Methyl-accepting chemotaxis protein"/>
    <property type="match status" value="1"/>
</dbReference>
<accession>A0A2U3B7V6</accession>
<dbReference type="SUPFAM" id="SSF58104">
    <property type="entry name" value="Methyl-accepting chemotaxis protein (MCP) signaling domain"/>
    <property type="match status" value="1"/>
</dbReference>
<dbReference type="InterPro" id="IPR004089">
    <property type="entry name" value="MCPsignal_dom"/>
</dbReference>
<evidence type="ECO:0000256" key="1">
    <source>
        <dbReference type="ARBA" id="ARBA00004370"/>
    </source>
</evidence>
<dbReference type="PANTHER" id="PTHR32089:SF112">
    <property type="entry name" value="LYSOZYME-LIKE PROTEIN-RELATED"/>
    <property type="match status" value="1"/>
</dbReference>
<gene>
    <name evidence="7" type="ORF">DI392_13380</name>
</gene>
<sequence length="514" mass="56795">MSDERVRFSDSDSLISTTTADSHITYCNEDFCRIAGYEEEELLGKPHNVIRHSDMPKPAFGQLWEYIQSGKSWMGLVKNKCKGTGHYWVSAFVTPIMDKDGKVYEYQSVRTQPTDEQISRAYSLYAKLRNGTVSIRRIKWVSLNFWLLITQLTALMLLAFGVLPLSAALWILIPLCTIQAATSFRLKQRLASVNKLAKSHYDNPLMEQPYTGYCDDISRIELAMMMKRAELRAATARANETSESLLQAATEEVANSQAIDRELGEQDTATDAMAVSAEEMLASIDEVANQAKQSSEFAQNAQIKAEEGSLTIDEAVETVHVLSQQLDNSKTALEQLYADVDGIETILEMIQGIAEQTNLLALNAAIEAARAGEHGRGFAVVADEVRALSGKTSTSVDDIRSKIEVLQATVNKTGSLMEEGITASELSVTKSQKSKEAFEAIVNDLGAIGEQSTSTSQAITEQVQVTQGMTEHVHRMKEAIRLTKSLSSTSVDRTNLLVERLESLQRLVKQFSQS</sequence>
<dbReference type="SUPFAM" id="SSF55785">
    <property type="entry name" value="PYP-like sensor domain (PAS domain)"/>
    <property type="match status" value="1"/>
</dbReference>
<evidence type="ECO:0000256" key="2">
    <source>
        <dbReference type="ARBA" id="ARBA00023224"/>
    </source>
</evidence>
<dbReference type="GO" id="GO:0006935">
    <property type="term" value="P:chemotaxis"/>
    <property type="evidence" value="ECO:0007669"/>
    <property type="project" value="UniProtKB-ARBA"/>
</dbReference>
<dbReference type="OrthoDB" id="5675566at2"/>
<feature type="transmembrane region" description="Helical" evidence="4">
    <location>
        <begin position="145"/>
        <end position="173"/>
    </location>
</feature>
<organism evidence="7 8">
    <name type="scientific">Vibrio albus</name>
    <dbReference type="NCBI Taxonomy" id="2200953"/>
    <lineage>
        <taxon>Bacteria</taxon>
        <taxon>Pseudomonadati</taxon>
        <taxon>Pseudomonadota</taxon>
        <taxon>Gammaproteobacteria</taxon>
        <taxon>Vibrionales</taxon>
        <taxon>Vibrionaceae</taxon>
        <taxon>Vibrio</taxon>
    </lineage>
</organism>
<keyword evidence="4" id="KW-1133">Transmembrane helix</keyword>
<dbReference type="Pfam" id="PF00015">
    <property type="entry name" value="MCPsignal"/>
    <property type="match status" value="1"/>
</dbReference>
<dbReference type="CDD" id="cd11386">
    <property type="entry name" value="MCP_signal"/>
    <property type="match status" value="1"/>
</dbReference>
<dbReference type="Pfam" id="PF08447">
    <property type="entry name" value="PAS_3"/>
    <property type="match status" value="1"/>
</dbReference>
<dbReference type="CDD" id="cd00130">
    <property type="entry name" value="PAS"/>
    <property type="match status" value="1"/>
</dbReference>
<dbReference type="Proteomes" id="UP000245362">
    <property type="component" value="Unassembled WGS sequence"/>
</dbReference>
<dbReference type="EMBL" id="QFWT01000007">
    <property type="protein sequence ID" value="PWI32815.1"/>
    <property type="molecule type" value="Genomic_DNA"/>
</dbReference>
<evidence type="ECO:0000256" key="4">
    <source>
        <dbReference type="SAM" id="Phobius"/>
    </source>
</evidence>
<dbReference type="AlphaFoldDB" id="A0A2U3B7V6"/>